<keyword evidence="6" id="KW-1185">Reference proteome</keyword>
<reference evidence="5" key="1">
    <citation type="submission" date="2016-01" db="EMBL/GenBank/DDBJ databases">
        <authorList>
            <person name="Peeters C."/>
        </authorList>
    </citation>
    <scope>NUCLEOTIDE SEQUENCE [LARGE SCALE GENOMIC DNA]</scope>
    <source>
        <strain evidence="5">LMG 22937</strain>
    </source>
</reference>
<dbReference type="AlphaFoldDB" id="A0A158KPE4"/>
<dbReference type="InterPro" id="IPR002068">
    <property type="entry name" value="A-crystallin/Hsp20_dom"/>
</dbReference>
<evidence type="ECO:0000256" key="3">
    <source>
        <dbReference type="SAM" id="MobiDB-lite"/>
    </source>
</evidence>
<dbReference type="PANTHER" id="PTHR11527">
    <property type="entry name" value="HEAT-SHOCK PROTEIN 20 FAMILY MEMBER"/>
    <property type="match status" value="1"/>
</dbReference>
<dbReference type="Pfam" id="PF00011">
    <property type="entry name" value="HSP20"/>
    <property type="match status" value="1"/>
</dbReference>
<dbReference type="InterPro" id="IPR008978">
    <property type="entry name" value="HSP20-like_chaperone"/>
</dbReference>
<gene>
    <name evidence="5" type="ORF">AWB67_06289</name>
</gene>
<evidence type="ECO:0000259" key="4">
    <source>
        <dbReference type="PROSITE" id="PS01031"/>
    </source>
</evidence>
<proteinExistence type="inferred from homology"/>
<dbReference type="SUPFAM" id="SSF49764">
    <property type="entry name" value="HSP20-like chaperones"/>
    <property type="match status" value="1"/>
</dbReference>
<dbReference type="PROSITE" id="PS01031">
    <property type="entry name" value="SHSP"/>
    <property type="match status" value="1"/>
</dbReference>
<feature type="region of interest" description="Disordered" evidence="3">
    <location>
        <begin position="57"/>
        <end position="80"/>
    </location>
</feature>
<dbReference type="Gene3D" id="2.60.40.790">
    <property type="match status" value="1"/>
</dbReference>
<comment type="caution">
    <text evidence="5">The sequence shown here is derived from an EMBL/GenBank/DDBJ whole genome shotgun (WGS) entry which is preliminary data.</text>
</comment>
<protein>
    <submittedName>
        <fullName evidence="5">Heat shock protein Hsp20</fullName>
    </submittedName>
</protein>
<evidence type="ECO:0000256" key="2">
    <source>
        <dbReference type="RuleBase" id="RU003616"/>
    </source>
</evidence>
<name>A0A158KPE4_9BURK</name>
<keyword evidence="5" id="KW-0346">Stress response</keyword>
<evidence type="ECO:0000256" key="1">
    <source>
        <dbReference type="PROSITE-ProRule" id="PRU00285"/>
    </source>
</evidence>
<dbReference type="Proteomes" id="UP000054925">
    <property type="component" value="Unassembled WGS sequence"/>
</dbReference>
<feature type="domain" description="SHSP" evidence="4">
    <location>
        <begin position="116"/>
        <end position="228"/>
    </location>
</feature>
<organism evidence="5 6">
    <name type="scientific">Caballeronia terrestris</name>
    <dbReference type="NCBI Taxonomy" id="1226301"/>
    <lineage>
        <taxon>Bacteria</taxon>
        <taxon>Pseudomonadati</taxon>
        <taxon>Pseudomonadota</taxon>
        <taxon>Betaproteobacteria</taxon>
        <taxon>Burkholderiales</taxon>
        <taxon>Burkholderiaceae</taxon>
        <taxon>Caballeronia</taxon>
    </lineage>
</organism>
<feature type="compositionally biased region" description="Low complexity" evidence="3">
    <location>
        <begin position="65"/>
        <end position="75"/>
    </location>
</feature>
<accession>A0A158KPE4</accession>
<dbReference type="CDD" id="cd06464">
    <property type="entry name" value="ACD_sHsps-like"/>
    <property type="match status" value="1"/>
</dbReference>
<evidence type="ECO:0000313" key="6">
    <source>
        <dbReference type="Proteomes" id="UP000054925"/>
    </source>
</evidence>
<dbReference type="EMBL" id="FCOL02000088">
    <property type="protein sequence ID" value="SAL83026.1"/>
    <property type="molecule type" value="Genomic_DNA"/>
</dbReference>
<evidence type="ECO:0000313" key="5">
    <source>
        <dbReference type="EMBL" id="SAL83026.1"/>
    </source>
</evidence>
<sequence>MVDSPPMALGASAAQGVLSGDVSRKVAVRARYSGYIIEEHKMNPDLKKWNPFKFLRGSGRKPDAESPQSPPSSEQWRGTWPDIPRLFSRDPWRAMEEFFHDPLAARGALDRWFGDFSSSRFQPRIDVVDEGKILRVSVELPGMERDDLTVSVEDGALVLRGEKKQDVHSEEDGCYRLERAYGAFTRTIPMPEDADPDHALAKFDKGVLTLTVPKQEPPRSVSRTIDIG</sequence>
<dbReference type="InterPro" id="IPR031107">
    <property type="entry name" value="Small_HSP"/>
</dbReference>
<comment type="similarity">
    <text evidence="1 2">Belongs to the small heat shock protein (HSP20) family.</text>
</comment>